<dbReference type="EMBL" id="CAEZVE010000016">
    <property type="protein sequence ID" value="CAB4616061.1"/>
    <property type="molecule type" value="Genomic_DNA"/>
</dbReference>
<sequence>MASPDRFYFGKVAVLATLHEKDSVIAPIFHDELGIEIQVSKIDTDQFGTFAGEIPRTLSQLEAAIAKARAAIALTGNPLAIASEGTIGPNPLIPIASSDFETIVFIDSDQELVIHESYSSSEIVTVHKIARPGENIDEFLAKADFPNHGLIVRTENVQAVAAVKGIRDKAVLIQAIQDLSLGSGSAIVESDLRASFSPSRMRNIAACARLLVRRIASMCPQCDAPGWGSISPIFGLPCMDCRSNVASAVMADQYGCGKCEHRQVFARAATVAEARFCDSCNP</sequence>
<evidence type="ECO:0000259" key="1">
    <source>
        <dbReference type="Pfam" id="PF20376"/>
    </source>
</evidence>
<evidence type="ECO:0000313" key="2">
    <source>
        <dbReference type="EMBL" id="CAB4616061.1"/>
    </source>
</evidence>
<dbReference type="Pfam" id="PF20376">
    <property type="entry name" value="DUF6671"/>
    <property type="match status" value="1"/>
</dbReference>
<dbReference type="AlphaFoldDB" id="A0A6J6HQ38"/>
<gene>
    <name evidence="2" type="ORF">UFOPK1931_00182</name>
</gene>
<proteinExistence type="predicted"/>
<dbReference type="InterPro" id="IPR046612">
    <property type="entry name" value="DUF6671"/>
</dbReference>
<reference evidence="2" key="1">
    <citation type="submission" date="2020-05" db="EMBL/GenBank/DDBJ databases">
        <authorList>
            <person name="Chiriac C."/>
            <person name="Salcher M."/>
            <person name="Ghai R."/>
            <person name="Kavagutti S V."/>
        </authorList>
    </citation>
    <scope>NUCLEOTIDE SEQUENCE</scope>
</reference>
<feature type="domain" description="DUF6671" evidence="1">
    <location>
        <begin position="68"/>
        <end position="282"/>
    </location>
</feature>
<name>A0A6J6HQ38_9ZZZZ</name>
<protein>
    <submittedName>
        <fullName evidence="2">Unannotated protein</fullName>
    </submittedName>
</protein>
<accession>A0A6J6HQ38</accession>
<organism evidence="2">
    <name type="scientific">freshwater metagenome</name>
    <dbReference type="NCBI Taxonomy" id="449393"/>
    <lineage>
        <taxon>unclassified sequences</taxon>
        <taxon>metagenomes</taxon>
        <taxon>ecological metagenomes</taxon>
    </lineage>
</organism>